<comment type="caution">
    <text evidence="2">The sequence shown here is derived from an EMBL/GenBank/DDBJ whole genome shotgun (WGS) entry which is preliminary data.</text>
</comment>
<evidence type="ECO:0000313" key="3">
    <source>
        <dbReference type="Proteomes" id="UP000725002"/>
    </source>
</evidence>
<feature type="signal peptide" evidence="1">
    <location>
        <begin position="1"/>
        <end position="21"/>
    </location>
</feature>
<name>A0A940DQP8_9BACT</name>
<sequence>MKRTFIPAWLAAMSLVLVQCAKVEVTEPQKPSVSGETVTLTVRSEAPLTKTSIDGETGQVFWSEGDYIIVNGESFEVTPDTDDPTVARVENVPASDSYLATYSMYFPTEDDPGILTVNFPSTQTYIENTFAQYTSPMIAYSETTDLELKNIGGVVKFGVSGTNTLKSLTFSSRDNEYLSGYLQIPLEDLMSGDLQNWSDFSPYYYNQPIITIDLGDGIALSTEPVDIYIVVPAKEYSSGFYITMEDDLGNVAVQGTSGAKTVNRSELLELPDFEFTPLQEITIEPGEATATTLSYTVTAAAGTAVRTAVIFNSLWEEYIEGPEYQGDADKLGVAILASGSLAFTGTDGSLSGTADQALNSSFNYGSLTASTDYKILVAYSDASEAKGKVTILDMSTAAPEGDAPEMEITENAAEYPYRQIEPVIKTTDAASIKFALVTKSIYDSYILEGYTDKDLVIEYGQEMEEEWLTMANDAGIPLTYNNLNENTAYVFIVMATGAGGMETVKTQIFTTEYYLDPSAEWTILTTDAEMDCGLFLKTGRFTVSGLTVEKMTGADIFRIETPFSPNKCPDLYATGNYMYTSDWESAYVTIDARNPASVILEKSANYIGVYDTEYEGEENAISLFSAMIQEVGHAAGTYDAETGVIEFGDICLQYGNLGYMLSDYTVLYLNPGSPVTDNGAKTESFTTGEVTAW</sequence>
<accession>A0A940DQP8</accession>
<reference evidence="2" key="2">
    <citation type="journal article" date="2021" name="PeerJ">
        <title>Extensive microbial diversity within the chicken gut microbiome revealed by metagenomics and culture.</title>
        <authorList>
            <person name="Gilroy R."/>
            <person name="Ravi A."/>
            <person name="Getino M."/>
            <person name="Pursley I."/>
            <person name="Horton D.L."/>
            <person name="Alikhan N.F."/>
            <person name="Baker D."/>
            <person name="Gharbi K."/>
            <person name="Hall N."/>
            <person name="Watson M."/>
            <person name="Adriaenssens E.M."/>
            <person name="Foster-Nyarko E."/>
            <person name="Jarju S."/>
            <person name="Secka A."/>
            <person name="Antonio M."/>
            <person name="Oren A."/>
            <person name="Chaudhuri R.R."/>
            <person name="La Ragione R."/>
            <person name="Hildebrand F."/>
            <person name="Pallen M.J."/>
        </authorList>
    </citation>
    <scope>NUCLEOTIDE SEQUENCE</scope>
    <source>
        <strain evidence="2">G3-8215</strain>
    </source>
</reference>
<protein>
    <recommendedName>
        <fullName evidence="4">Fibronectin type-III domain-containing protein</fullName>
    </recommendedName>
</protein>
<reference evidence="2" key="1">
    <citation type="submission" date="2020-10" db="EMBL/GenBank/DDBJ databases">
        <authorList>
            <person name="Gilroy R."/>
        </authorList>
    </citation>
    <scope>NUCLEOTIDE SEQUENCE</scope>
    <source>
        <strain evidence="2">G3-8215</strain>
    </source>
</reference>
<evidence type="ECO:0000313" key="2">
    <source>
        <dbReference type="EMBL" id="MBO8482915.1"/>
    </source>
</evidence>
<organism evidence="2 3">
    <name type="scientific">Candidatus Cryptobacteroides avicola</name>
    <dbReference type="NCBI Taxonomy" id="2840757"/>
    <lineage>
        <taxon>Bacteria</taxon>
        <taxon>Pseudomonadati</taxon>
        <taxon>Bacteroidota</taxon>
        <taxon>Bacteroidia</taxon>
        <taxon>Bacteroidales</taxon>
        <taxon>Candidatus Cryptobacteroides</taxon>
    </lineage>
</organism>
<proteinExistence type="predicted"/>
<keyword evidence="1" id="KW-0732">Signal</keyword>
<feature type="chain" id="PRO_5036979336" description="Fibronectin type-III domain-containing protein" evidence="1">
    <location>
        <begin position="22"/>
        <end position="693"/>
    </location>
</feature>
<dbReference type="AlphaFoldDB" id="A0A940DQP8"/>
<evidence type="ECO:0000256" key="1">
    <source>
        <dbReference type="SAM" id="SignalP"/>
    </source>
</evidence>
<gene>
    <name evidence="2" type="ORF">IAB75_02190</name>
</gene>
<evidence type="ECO:0008006" key="4">
    <source>
        <dbReference type="Google" id="ProtNLM"/>
    </source>
</evidence>
<dbReference type="Proteomes" id="UP000725002">
    <property type="component" value="Unassembled WGS sequence"/>
</dbReference>
<dbReference type="EMBL" id="JADILV010000013">
    <property type="protein sequence ID" value="MBO8482915.1"/>
    <property type="molecule type" value="Genomic_DNA"/>
</dbReference>